<evidence type="ECO:0000313" key="7">
    <source>
        <dbReference type="Proteomes" id="UP000005808"/>
    </source>
</evidence>
<dbReference type="Gene3D" id="1.10.10.10">
    <property type="entry name" value="Winged helix-like DNA-binding domain superfamily/Winged helix DNA-binding domain"/>
    <property type="match status" value="1"/>
</dbReference>
<dbReference type="OrthoDB" id="6881322at2"/>
<evidence type="ECO:0000256" key="1">
    <source>
        <dbReference type="ARBA" id="ARBA00023015"/>
    </source>
</evidence>
<proteinExistence type="predicted"/>
<reference evidence="6 7" key="1">
    <citation type="journal article" date="2012" name="J. Bacteriol.">
        <title>De Novo Genome Project of Cupriavidus basilensis OR16.</title>
        <authorList>
            <person name="Cserhati M."/>
            <person name="Kriszt B."/>
            <person name="Szoboszlay S."/>
            <person name="Toth A."/>
            <person name="Szabo I."/>
            <person name="Tancsics A."/>
            <person name="Nagy I."/>
            <person name="Horvath B."/>
            <person name="Nagy I."/>
            <person name="Kukolya J."/>
        </authorList>
    </citation>
    <scope>NUCLEOTIDE SEQUENCE [LARGE SCALE GENOMIC DNA]</scope>
    <source>
        <strain evidence="6 7">OR16</strain>
    </source>
</reference>
<comment type="caution">
    <text evidence="6">The sequence shown here is derived from an EMBL/GenBank/DDBJ whole genome shotgun (WGS) entry which is preliminary data.</text>
</comment>
<keyword evidence="3" id="KW-0804">Transcription</keyword>
<dbReference type="InterPro" id="IPR036390">
    <property type="entry name" value="WH_DNA-bd_sf"/>
</dbReference>
<dbReference type="SMART" id="SM00419">
    <property type="entry name" value="HTH_CRP"/>
    <property type="match status" value="1"/>
</dbReference>
<dbReference type="InterPro" id="IPR012318">
    <property type="entry name" value="HTH_CRP"/>
</dbReference>
<dbReference type="EMBL" id="AHJE01000062">
    <property type="protein sequence ID" value="EHP40622.1"/>
    <property type="molecule type" value="Genomic_DNA"/>
</dbReference>
<dbReference type="Gene3D" id="2.60.120.10">
    <property type="entry name" value="Jelly Rolls"/>
    <property type="match status" value="1"/>
</dbReference>
<feature type="domain" description="Cyclic nucleotide-binding" evidence="4">
    <location>
        <begin position="15"/>
        <end position="118"/>
    </location>
</feature>
<dbReference type="InterPro" id="IPR018490">
    <property type="entry name" value="cNMP-bd_dom_sf"/>
</dbReference>
<dbReference type="GO" id="GO:0003677">
    <property type="term" value="F:DNA binding"/>
    <property type="evidence" value="ECO:0007669"/>
    <property type="project" value="UniProtKB-KW"/>
</dbReference>
<name>H1SA73_9BURK</name>
<dbReference type="InterPro" id="IPR014710">
    <property type="entry name" value="RmlC-like_jellyroll"/>
</dbReference>
<gene>
    <name evidence="6" type="ORF">OR16_24970</name>
</gene>
<dbReference type="Proteomes" id="UP000005808">
    <property type="component" value="Unassembled WGS sequence"/>
</dbReference>
<dbReference type="InterPro" id="IPR000595">
    <property type="entry name" value="cNMP-bd_dom"/>
</dbReference>
<dbReference type="GO" id="GO:0005829">
    <property type="term" value="C:cytosol"/>
    <property type="evidence" value="ECO:0007669"/>
    <property type="project" value="TreeGrafter"/>
</dbReference>
<dbReference type="Pfam" id="PF13545">
    <property type="entry name" value="HTH_Crp_2"/>
    <property type="match status" value="1"/>
</dbReference>
<dbReference type="CDD" id="cd00038">
    <property type="entry name" value="CAP_ED"/>
    <property type="match status" value="1"/>
</dbReference>
<dbReference type="PANTHER" id="PTHR24567:SF26">
    <property type="entry name" value="REGULATORY PROTEIN YEIL"/>
    <property type="match status" value="1"/>
</dbReference>
<dbReference type="InterPro" id="IPR036388">
    <property type="entry name" value="WH-like_DNA-bd_sf"/>
</dbReference>
<dbReference type="GO" id="GO:0003700">
    <property type="term" value="F:DNA-binding transcription factor activity"/>
    <property type="evidence" value="ECO:0007669"/>
    <property type="project" value="TreeGrafter"/>
</dbReference>
<dbReference type="InterPro" id="IPR050397">
    <property type="entry name" value="Env_Response_Regulators"/>
</dbReference>
<dbReference type="AlphaFoldDB" id="H1SA73"/>
<evidence type="ECO:0000256" key="3">
    <source>
        <dbReference type="ARBA" id="ARBA00023163"/>
    </source>
</evidence>
<keyword evidence="1" id="KW-0805">Transcription regulation</keyword>
<keyword evidence="2" id="KW-0238">DNA-binding</keyword>
<evidence type="ECO:0000259" key="5">
    <source>
        <dbReference type="PROSITE" id="PS51063"/>
    </source>
</evidence>
<accession>H1SA73</accession>
<dbReference type="Pfam" id="PF00027">
    <property type="entry name" value="cNMP_binding"/>
    <property type="match status" value="1"/>
</dbReference>
<sequence length="229" mass="25227">MSNIVARLAINQSELFVNWPAEAIARLVDAADVVTMEAHACVKRSGESADYLYLLATGSMQLSRVSSTGREFTAWLYFAGDFHGIGPALTGTPFLYTATCKEPTTLVRIPAAVLRELVYSDGRLAAGLFAVLDRRYRETLARHESATMHSTRERIATLLRSFLARNIRCYAAGEVNLSQDEIATMLGTRRQVVNRALRELEAEGIVRVQYGRVTVLDMAKLSGLAPEGE</sequence>
<dbReference type="PROSITE" id="PS51063">
    <property type="entry name" value="HTH_CRP_2"/>
    <property type="match status" value="1"/>
</dbReference>
<evidence type="ECO:0000259" key="4">
    <source>
        <dbReference type="PROSITE" id="PS50042"/>
    </source>
</evidence>
<dbReference type="RefSeq" id="WP_006160356.1">
    <property type="nucleotide sequence ID" value="NZ_AHJE01000062.1"/>
</dbReference>
<dbReference type="SMART" id="SM00100">
    <property type="entry name" value="cNMP"/>
    <property type="match status" value="1"/>
</dbReference>
<feature type="domain" description="HTH crp-type" evidence="5">
    <location>
        <begin position="149"/>
        <end position="219"/>
    </location>
</feature>
<protein>
    <submittedName>
        <fullName evidence="6">Crp/FNR family transcriptional regulator</fullName>
    </submittedName>
</protein>
<organism evidence="6 7">
    <name type="scientific">Cupriavidus basilensis OR16</name>
    <dbReference type="NCBI Taxonomy" id="1127483"/>
    <lineage>
        <taxon>Bacteria</taxon>
        <taxon>Pseudomonadati</taxon>
        <taxon>Pseudomonadota</taxon>
        <taxon>Betaproteobacteria</taxon>
        <taxon>Burkholderiales</taxon>
        <taxon>Burkholderiaceae</taxon>
        <taxon>Cupriavidus</taxon>
    </lineage>
</organism>
<dbReference type="SUPFAM" id="SSF51206">
    <property type="entry name" value="cAMP-binding domain-like"/>
    <property type="match status" value="1"/>
</dbReference>
<evidence type="ECO:0000256" key="2">
    <source>
        <dbReference type="ARBA" id="ARBA00023125"/>
    </source>
</evidence>
<dbReference type="SUPFAM" id="SSF46785">
    <property type="entry name" value="Winged helix' DNA-binding domain"/>
    <property type="match status" value="1"/>
</dbReference>
<evidence type="ECO:0000313" key="6">
    <source>
        <dbReference type="EMBL" id="EHP40622.1"/>
    </source>
</evidence>
<dbReference type="PANTHER" id="PTHR24567">
    <property type="entry name" value="CRP FAMILY TRANSCRIPTIONAL REGULATORY PROTEIN"/>
    <property type="match status" value="1"/>
</dbReference>
<dbReference type="PROSITE" id="PS50042">
    <property type="entry name" value="CNMP_BINDING_3"/>
    <property type="match status" value="1"/>
</dbReference>
<dbReference type="PATRIC" id="fig|1127483.3.peg.4996"/>